<reference evidence="1 2" key="1">
    <citation type="submission" date="2018-07" db="EMBL/GenBank/DDBJ databases">
        <title>The genomes of Aspergillus section Nigri reveals drivers in fungal speciation.</title>
        <authorList>
            <consortium name="DOE Joint Genome Institute"/>
            <person name="Vesth T.C."/>
            <person name="Nybo J."/>
            <person name="Theobald S."/>
            <person name="Brandl J."/>
            <person name="Frisvad J.C."/>
            <person name="Nielsen K.F."/>
            <person name="Lyhne E.K."/>
            <person name="Kogle M.E."/>
            <person name="Kuo A."/>
            <person name="Riley R."/>
            <person name="Clum A."/>
            <person name="Nolan M."/>
            <person name="Lipzen A."/>
            <person name="Salamov A."/>
            <person name="Henrissat B."/>
            <person name="Wiebenga A."/>
            <person name="De vries R.P."/>
            <person name="Grigoriev I.V."/>
            <person name="Mortensen U.H."/>
            <person name="Andersen M.R."/>
            <person name="Baker S.E."/>
        </authorList>
    </citation>
    <scope>NUCLEOTIDE SEQUENCE [LARGE SCALE GENOMIC DNA]</scope>
    <source>
        <strain evidence="1 2">CBS 139.54b</strain>
    </source>
</reference>
<keyword evidence="2" id="KW-1185">Reference proteome</keyword>
<protein>
    <submittedName>
        <fullName evidence="1">Uncharacterized protein</fullName>
    </submittedName>
</protein>
<name>A0A3F3PNR8_9EURO</name>
<sequence>MTFRRRVHFQSAKQNHEAPRITAVVFGPPLRRIQPIRMAIGQETPPPLSQYSCAQAT</sequence>
<organism evidence="1 2">
    <name type="scientific">Aspergillus welwitschiae</name>
    <dbReference type="NCBI Taxonomy" id="1341132"/>
    <lineage>
        <taxon>Eukaryota</taxon>
        <taxon>Fungi</taxon>
        <taxon>Dikarya</taxon>
        <taxon>Ascomycota</taxon>
        <taxon>Pezizomycotina</taxon>
        <taxon>Eurotiomycetes</taxon>
        <taxon>Eurotiomycetidae</taxon>
        <taxon>Eurotiales</taxon>
        <taxon>Aspergillaceae</taxon>
        <taxon>Aspergillus</taxon>
        <taxon>Aspergillus subgen. Circumdati</taxon>
    </lineage>
</organism>
<gene>
    <name evidence="1" type="ORF">BDQ94DRAFT_152904</name>
</gene>
<evidence type="ECO:0000313" key="2">
    <source>
        <dbReference type="Proteomes" id="UP000253729"/>
    </source>
</evidence>
<proteinExistence type="predicted"/>
<evidence type="ECO:0000313" key="1">
    <source>
        <dbReference type="EMBL" id="RDH27966.1"/>
    </source>
</evidence>
<dbReference type="Proteomes" id="UP000253729">
    <property type="component" value="Unassembled WGS sequence"/>
</dbReference>
<dbReference type="GeneID" id="38136418"/>
<dbReference type="RefSeq" id="XP_026620988.1">
    <property type="nucleotide sequence ID" value="XM_026768062.1"/>
</dbReference>
<dbReference type="EMBL" id="KZ852081">
    <property type="protein sequence ID" value="RDH27966.1"/>
    <property type="molecule type" value="Genomic_DNA"/>
</dbReference>
<accession>A0A3F3PNR8</accession>
<dbReference type="AlphaFoldDB" id="A0A3F3PNR8"/>